<dbReference type="Gene3D" id="3.90.226.10">
    <property type="entry name" value="2-enoyl-CoA Hydratase, Chain A, domain 1"/>
    <property type="match status" value="2"/>
</dbReference>
<dbReference type="InterPro" id="IPR034733">
    <property type="entry name" value="AcCoA_carboxyl_beta"/>
</dbReference>
<keyword evidence="6" id="KW-1185">Reference proteome</keyword>
<gene>
    <name evidence="5" type="ORF">F5544_21150</name>
</gene>
<dbReference type="KEGG" id="nah:F5544_21150"/>
<dbReference type="PROSITE" id="PS50980">
    <property type="entry name" value="COA_CT_NTER"/>
    <property type="match status" value="1"/>
</dbReference>
<dbReference type="InterPro" id="IPR011762">
    <property type="entry name" value="COA_CT_N"/>
</dbReference>
<dbReference type="GO" id="GO:0009317">
    <property type="term" value="C:acetyl-CoA carboxylase complex"/>
    <property type="evidence" value="ECO:0007669"/>
    <property type="project" value="TreeGrafter"/>
</dbReference>
<feature type="compositionally biased region" description="Basic and acidic residues" evidence="2">
    <location>
        <begin position="11"/>
        <end position="21"/>
    </location>
</feature>
<evidence type="ECO:0000259" key="3">
    <source>
        <dbReference type="PROSITE" id="PS50980"/>
    </source>
</evidence>
<dbReference type="PANTHER" id="PTHR43842:SF2">
    <property type="entry name" value="PROPIONYL-COA CARBOXYLASE BETA CHAIN, MITOCHONDRIAL"/>
    <property type="match status" value="1"/>
</dbReference>
<dbReference type="EMBL" id="CP046172">
    <property type="protein sequence ID" value="QIS12093.1"/>
    <property type="molecule type" value="Genomic_DNA"/>
</dbReference>
<evidence type="ECO:0000313" key="5">
    <source>
        <dbReference type="EMBL" id="QIS12093.1"/>
    </source>
</evidence>
<organism evidence="5 6">
    <name type="scientific">Nocardia arthritidis</name>
    <dbReference type="NCBI Taxonomy" id="228602"/>
    <lineage>
        <taxon>Bacteria</taxon>
        <taxon>Bacillati</taxon>
        <taxon>Actinomycetota</taxon>
        <taxon>Actinomycetes</taxon>
        <taxon>Mycobacteriales</taxon>
        <taxon>Nocardiaceae</taxon>
        <taxon>Nocardia</taxon>
    </lineage>
</organism>
<feature type="domain" description="CoA carboxyltransferase N-terminal" evidence="3">
    <location>
        <begin position="61"/>
        <end position="314"/>
    </location>
</feature>
<dbReference type="Pfam" id="PF01039">
    <property type="entry name" value="Carboxyl_trans"/>
    <property type="match status" value="1"/>
</dbReference>
<dbReference type="PROSITE" id="PS50989">
    <property type="entry name" value="COA_CT_CTER"/>
    <property type="match status" value="1"/>
</dbReference>
<sequence>MVARHTGSGHKTADYPERKRDSCELSHDLRGTTVPRVSIPIASSLAPICGACCEGQQANLMSGTREKLDHLRDLLELAEEPAGETGIAKRKAKGIPSARARVRMLLDKGSFVEMGALMRQPGSGGDGMYGDGVVTGRGYIDGRPVVVIAHDQTVHGGSVGEMFGRKVAAAMEFAQANACPVVAINDSGGARIQDAVTSLAWYALMCRRQEDLSGFVPMVAIMLGKCAAGSVYGPVNMDVLVATKKSYMFVTGPEVIKGVTGEVVTAEELGGAAALEQNGTVHHVADDEQAAFDWVREYLSYLPSSCLEQPPIVNPGLEPELTNHDLELNRIIPDSDKVGYDMHDILLRIFDDGAFHEISAGTAQNLITGFSRVDGRSVGVVANQPQALGGALDALASDKATHFIRLCDAFNLPVIFVVDTPGVLPGVEEERNGVIKRGGRFFRAVIEATVPIVTVVTRKAYGGGYAVMGCKQLGADISLAWPTARIAVMGAESMVGIVGRRQLENTPVEQRDAVRQQMIDFYNAAVATPWIAAERGYIDAVIEPAQTRLEIRKALRLLREKQARKANPRKHSLMPV</sequence>
<dbReference type="Proteomes" id="UP000503540">
    <property type="component" value="Chromosome"/>
</dbReference>
<dbReference type="GO" id="GO:0016740">
    <property type="term" value="F:transferase activity"/>
    <property type="evidence" value="ECO:0007669"/>
    <property type="project" value="UniProtKB-KW"/>
</dbReference>
<dbReference type="InterPro" id="IPR051047">
    <property type="entry name" value="AccD/PCCB"/>
</dbReference>
<accession>A0A6G9YGJ9</accession>
<reference evidence="5 6" key="1">
    <citation type="journal article" date="2019" name="ACS Chem. Biol.">
        <title>Identification and Mobilization of a Cryptic Antibiotic Biosynthesis Gene Locus from a Human-Pathogenic Nocardia Isolate.</title>
        <authorList>
            <person name="Herisse M."/>
            <person name="Ishida K."/>
            <person name="Porter J.L."/>
            <person name="Howden B."/>
            <person name="Hertweck C."/>
            <person name="Stinear T.P."/>
            <person name="Pidot S.J."/>
        </authorList>
    </citation>
    <scope>NUCLEOTIDE SEQUENCE [LARGE SCALE GENOMIC DNA]</scope>
    <source>
        <strain evidence="5 6">AUSMDU00012717</strain>
    </source>
</reference>
<comment type="similarity">
    <text evidence="1">Belongs to the AccD/PCCB family.</text>
</comment>
<name>A0A6G9YGJ9_9NOCA</name>
<feature type="domain" description="CoA carboxyltransferase C-terminal" evidence="4">
    <location>
        <begin position="323"/>
        <end position="568"/>
    </location>
</feature>
<proteinExistence type="inferred from homology"/>
<keyword evidence="5" id="KW-0808">Transferase</keyword>
<protein>
    <submittedName>
        <fullName evidence="5">Methylmalonyl-CoA carboxyltransferase</fullName>
    </submittedName>
</protein>
<dbReference type="SUPFAM" id="SSF52096">
    <property type="entry name" value="ClpP/crotonase"/>
    <property type="match status" value="2"/>
</dbReference>
<dbReference type="GO" id="GO:0004658">
    <property type="term" value="F:propionyl-CoA carboxylase activity"/>
    <property type="evidence" value="ECO:0007669"/>
    <property type="project" value="TreeGrafter"/>
</dbReference>
<dbReference type="AlphaFoldDB" id="A0A6G9YGJ9"/>
<feature type="region of interest" description="Disordered" evidence="2">
    <location>
        <begin position="1"/>
        <end position="21"/>
    </location>
</feature>
<evidence type="ECO:0000259" key="4">
    <source>
        <dbReference type="PROSITE" id="PS50989"/>
    </source>
</evidence>
<dbReference type="InterPro" id="IPR011763">
    <property type="entry name" value="COA_CT_C"/>
</dbReference>
<dbReference type="PANTHER" id="PTHR43842">
    <property type="entry name" value="PROPIONYL-COA CARBOXYLASE BETA CHAIN"/>
    <property type="match status" value="1"/>
</dbReference>
<evidence type="ECO:0000256" key="2">
    <source>
        <dbReference type="SAM" id="MobiDB-lite"/>
    </source>
</evidence>
<dbReference type="InterPro" id="IPR029045">
    <property type="entry name" value="ClpP/crotonase-like_dom_sf"/>
</dbReference>
<evidence type="ECO:0000313" key="6">
    <source>
        <dbReference type="Proteomes" id="UP000503540"/>
    </source>
</evidence>
<evidence type="ECO:0000256" key="1">
    <source>
        <dbReference type="ARBA" id="ARBA00006102"/>
    </source>
</evidence>